<keyword evidence="2" id="KW-1185">Reference proteome</keyword>
<dbReference type="EMBL" id="JAHRIP010033340">
    <property type="protein sequence ID" value="MEQ2293589.1"/>
    <property type="molecule type" value="Genomic_DNA"/>
</dbReference>
<gene>
    <name evidence="1" type="ORF">AMECASPLE_035087</name>
</gene>
<comment type="caution">
    <text evidence="1">The sequence shown here is derived from an EMBL/GenBank/DDBJ whole genome shotgun (WGS) entry which is preliminary data.</text>
</comment>
<reference evidence="1 2" key="1">
    <citation type="submission" date="2021-06" db="EMBL/GenBank/DDBJ databases">
        <authorList>
            <person name="Palmer J.M."/>
        </authorList>
    </citation>
    <scope>NUCLEOTIDE SEQUENCE [LARGE SCALE GENOMIC DNA]</scope>
    <source>
        <strain evidence="1 2">AS_MEX2019</strain>
        <tissue evidence="1">Muscle</tissue>
    </source>
</reference>
<evidence type="ECO:0000313" key="1">
    <source>
        <dbReference type="EMBL" id="MEQ2293589.1"/>
    </source>
</evidence>
<sequence length="105" mass="11948">MFRLYVVTINRNKNTTSFTETNHSTSQYACTEGGQKMCKVGRNLTQRNNAVTLNMEPDLQWFRSKSIQFANRNVQDVQALYAKLVEKYPQCLAAVIAAKCGSTKY</sequence>
<name>A0ABV0YID8_9TELE</name>
<dbReference type="Proteomes" id="UP001469553">
    <property type="component" value="Unassembled WGS sequence"/>
</dbReference>
<protein>
    <submittedName>
        <fullName evidence="1">Uncharacterized protein</fullName>
    </submittedName>
</protein>
<proteinExistence type="predicted"/>
<evidence type="ECO:0000313" key="2">
    <source>
        <dbReference type="Proteomes" id="UP001469553"/>
    </source>
</evidence>
<organism evidence="1 2">
    <name type="scientific">Ameca splendens</name>
    <dbReference type="NCBI Taxonomy" id="208324"/>
    <lineage>
        <taxon>Eukaryota</taxon>
        <taxon>Metazoa</taxon>
        <taxon>Chordata</taxon>
        <taxon>Craniata</taxon>
        <taxon>Vertebrata</taxon>
        <taxon>Euteleostomi</taxon>
        <taxon>Actinopterygii</taxon>
        <taxon>Neopterygii</taxon>
        <taxon>Teleostei</taxon>
        <taxon>Neoteleostei</taxon>
        <taxon>Acanthomorphata</taxon>
        <taxon>Ovalentaria</taxon>
        <taxon>Atherinomorphae</taxon>
        <taxon>Cyprinodontiformes</taxon>
        <taxon>Goodeidae</taxon>
        <taxon>Ameca</taxon>
    </lineage>
</organism>
<accession>A0ABV0YID8</accession>